<dbReference type="InterPro" id="IPR017946">
    <property type="entry name" value="PLC-like_Pdiesterase_TIM-brl"/>
</dbReference>
<dbReference type="EMBL" id="BMMT01000007">
    <property type="protein sequence ID" value="GGI85449.1"/>
    <property type="molecule type" value="Genomic_DNA"/>
</dbReference>
<evidence type="ECO:0000256" key="1">
    <source>
        <dbReference type="ARBA" id="ARBA00001316"/>
    </source>
</evidence>
<gene>
    <name evidence="9" type="primary">plcA</name>
    <name evidence="8" type="ORF">GCM10009545_44530</name>
    <name evidence="9" type="ORF">GCM10011581_23210</name>
</gene>
<feature type="domain" description="Phosphatidylinositol-specific phospholipase C X" evidence="7">
    <location>
        <begin position="47"/>
        <end position="202"/>
    </location>
</feature>
<keyword evidence="6" id="KW-0732">Signal</keyword>
<dbReference type="CDD" id="cd08586">
    <property type="entry name" value="PI-PLCc_BcPLC_like"/>
    <property type="match status" value="1"/>
</dbReference>
<dbReference type="InterPro" id="IPR051057">
    <property type="entry name" value="PI-PLC_domain"/>
</dbReference>
<dbReference type="GO" id="GO:0006629">
    <property type="term" value="P:lipid metabolic process"/>
    <property type="evidence" value="ECO:0007669"/>
    <property type="project" value="InterPro"/>
</dbReference>
<evidence type="ECO:0000256" key="2">
    <source>
        <dbReference type="ARBA" id="ARBA00012581"/>
    </source>
</evidence>
<dbReference type="GO" id="GO:0004436">
    <property type="term" value="F:phosphatidylinositol diacylglycerol-lyase activity"/>
    <property type="evidence" value="ECO:0007669"/>
    <property type="project" value="UniProtKB-EC"/>
</dbReference>
<organism evidence="9 10">
    <name type="scientific">Saccharopolyspora thermophila</name>
    <dbReference type="NCBI Taxonomy" id="89367"/>
    <lineage>
        <taxon>Bacteria</taxon>
        <taxon>Bacillati</taxon>
        <taxon>Actinomycetota</taxon>
        <taxon>Actinomycetes</taxon>
        <taxon>Pseudonocardiales</taxon>
        <taxon>Pseudonocardiaceae</taxon>
        <taxon>Saccharopolyspora</taxon>
    </lineage>
</organism>
<dbReference type="SMART" id="SM00148">
    <property type="entry name" value="PLCXc"/>
    <property type="match status" value="1"/>
</dbReference>
<dbReference type="Pfam" id="PF00388">
    <property type="entry name" value="PI-PLC-X"/>
    <property type="match status" value="1"/>
</dbReference>
<reference evidence="8" key="1">
    <citation type="journal article" date="2014" name="Int. J. Syst. Evol. Microbiol.">
        <title>Complete genome of a new Firmicutes species belonging to the dominant human colonic microbiota ('Ruminococcus bicirculans') reveals two chromosomes and a selective capacity to utilize plant glucans.</title>
        <authorList>
            <consortium name="NISC Comparative Sequencing Program"/>
            <person name="Wegmann U."/>
            <person name="Louis P."/>
            <person name="Goesmann A."/>
            <person name="Henrissat B."/>
            <person name="Duncan S.H."/>
            <person name="Flint H.J."/>
        </authorList>
    </citation>
    <scope>NUCLEOTIDE SEQUENCE</scope>
    <source>
        <strain evidence="8">JCM 10664</strain>
    </source>
</reference>
<reference evidence="11" key="3">
    <citation type="journal article" date="2019" name="Int. J. Syst. Evol. Microbiol.">
        <title>The Global Catalogue of Microorganisms (GCM) 10K type strain sequencing project: providing services to taxonomists for standard genome sequencing and annotation.</title>
        <authorList>
            <consortium name="The Broad Institute Genomics Platform"/>
            <consortium name="The Broad Institute Genome Sequencing Center for Infectious Disease"/>
            <person name="Wu L."/>
            <person name="Ma J."/>
        </authorList>
    </citation>
    <scope>NUCLEOTIDE SEQUENCE [LARGE SCALE GENOMIC DNA]</scope>
    <source>
        <strain evidence="11">JCM 10664</strain>
    </source>
</reference>
<evidence type="ECO:0000256" key="6">
    <source>
        <dbReference type="SAM" id="SignalP"/>
    </source>
</evidence>
<evidence type="ECO:0000256" key="3">
    <source>
        <dbReference type="ARBA" id="ARBA00019758"/>
    </source>
</evidence>
<reference evidence="9" key="4">
    <citation type="submission" date="2020-09" db="EMBL/GenBank/DDBJ databases">
        <authorList>
            <person name="Sun Q."/>
            <person name="Zhou Y."/>
        </authorList>
    </citation>
    <scope>NUCLEOTIDE SEQUENCE</scope>
    <source>
        <strain evidence="9">CGMCC 4.7206</strain>
    </source>
</reference>
<evidence type="ECO:0000256" key="4">
    <source>
        <dbReference type="ARBA" id="ARBA00030474"/>
    </source>
</evidence>
<feature type="chain" id="PRO_5037666774" description="1-phosphatidylinositol phosphodiesterase" evidence="6">
    <location>
        <begin position="27"/>
        <end position="331"/>
    </location>
</feature>
<reference evidence="8" key="5">
    <citation type="submission" date="2023-12" db="EMBL/GenBank/DDBJ databases">
        <authorList>
            <person name="Sun Q."/>
            <person name="Inoue M."/>
        </authorList>
    </citation>
    <scope>NUCLEOTIDE SEQUENCE</scope>
    <source>
        <strain evidence="8">JCM 10664</strain>
    </source>
</reference>
<dbReference type="PANTHER" id="PTHR13593">
    <property type="match status" value="1"/>
</dbReference>
<evidence type="ECO:0000313" key="9">
    <source>
        <dbReference type="EMBL" id="GGI85449.1"/>
    </source>
</evidence>
<dbReference type="Proteomes" id="UP001500220">
    <property type="component" value="Unassembled WGS sequence"/>
</dbReference>
<feature type="signal peptide" evidence="6">
    <location>
        <begin position="1"/>
        <end position="26"/>
    </location>
</feature>
<comment type="catalytic activity">
    <reaction evidence="1">
        <text>a 1,2-diacyl-sn-glycero-3-phospho-(1D-myo-inositol) = 1D-myo-inositol 1,2-cyclic phosphate + a 1,2-diacyl-sn-glycerol</text>
        <dbReference type="Rhea" id="RHEA:17093"/>
        <dbReference type="ChEBI" id="CHEBI:17815"/>
        <dbReference type="ChEBI" id="CHEBI:57880"/>
        <dbReference type="ChEBI" id="CHEBI:58484"/>
        <dbReference type="EC" id="4.6.1.13"/>
    </reaction>
</comment>
<proteinExistence type="predicted"/>
<keyword evidence="11" id="KW-1185">Reference proteome</keyword>
<dbReference type="InterPro" id="IPR000909">
    <property type="entry name" value="PLipase_C_PInositol-sp_X_dom"/>
</dbReference>
<evidence type="ECO:0000313" key="8">
    <source>
        <dbReference type="EMBL" id="GAA0536839.1"/>
    </source>
</evidence>
<evidence type="ECO:0000256" key="5">
    <source>
        <dbReference type="ARBA" id="ARBA00030782"/>
    </source>
</evidence>
<dbReference type="EMBL" id="BAAAHC010000019">
    <property type="protein sequence ID" value="GAA0536839.1"/>
    <property type="molecule type" value="Genomic_DNA"/>
</dbReference>
<dbReference type="PROSITE" id="PS50007">
    <property type="entry name" value="PIPLC_X_DOMAIN"/>
    <property type="match status" value="1"/>
</dbReference>
<dbReference type="PANTHER" id="PTHR13593:SF113">
    <property type="entry name" value="SI:DKEY-266F7.9"/>
    <property type="match status" value="1"/>
</dbReference>
<dbReference type="EC" id="4.6.1.13" evidence="2"/>
<dbReference type="SUPFAM" id="SSF51695">
    <property type="entry name" value="PLC-like phosphodiesterases"/>
    <property type="match status" value="1"/>
</dbReference>
<dbReference type="RefSeq" id="WP_188987350.1">
    <property type="nucleotide sequence ID" value="NZ_BAAAHC010000019.1"/>
</dbReference>
<dbReference type="AlphaFoldDB" id="A0A917NBD6"/>
<sequence length="331" mass="35183">MPGRTVRATAALALALSVALPATASAAPHCASITEATNPDWMAALPDGSSLAQLSIPGTHQSLSLHGGDLTQTQENHGDSAETLTAQLRAGIRAIDIRVRRYDDLFTLHHGPFYQNANFADVLREADEFLAEHPGEVVLMRLKAECTGEIGSCADHNSSLDVGQILDRYRREDPHGGVLYDPAGGAVPTLGEVRGKVVLAVLQNAHGGLLPGRGLGQFTADTWDEYVQDRYEVPTVFDIDDKWFAVRDHLARTAAGDPSRMFVNFSSGSSPVAHPNTVACGAPGIRGVNDYALEHLTGQAPSRTGVVLMDFPGAALVNAIIAANPDRRAAR</sequence>
<dbReference type="Proteomes" id="UP000597989">
    <property type="component" value="Unassembled WGS sequence"/>
</dbReference>
<name>A0A917NBD6_9PSEU</name>
<evidence type="ECO:0000259" key="7">
    <source>
        <dbReference type="SMART" id="SM00148"/>
    </source>
</evidence>
<dbReference type="Gene3D" id="3.20.20.190">
    <property type="entry name" value="Phosphatidylinositol (PI) phosphodiesterase"/>
    <property type="match status" value="1"/>
</dbReference>
<protein>
    <recommendedName>
        <fullName evidence="3">1-phosphatidylinositol phosphodiesterase</fullName>
        <ecNumber evidence="2">4.6.1.13</ecNumber>
    </recommendedName>
    <alternativeName>
        <fullName evidence="4">Phosphatidylinositol diacylglycerol-lyase</fullName>
    </alternativeName>
    <alternativeName>
        <fullName evidence="5">Phosphatidylinositol-specific phospholipase C</fullName>
    </alternativeName>
</protein>
<comment type="caution">
    <text evidence="9">The sequence shown here is derived from an EMBL/GenBank/DDBJ whole genome shotgun (WGS) entry which is preliminary data.</text>
</comment>
<evidence type="ECO:0000313" key="11">
    <source>
        <dbReference type="Proteomes" id="UP001500220"/>
    </source>
</evidence>
<evidence type="ECO:0000313" key="10">
    <source>
        <dbReference type="Proteomes" id="UP000597989"/>
    </source>
</evidence>
<accession>A0A917NBD6</accession>
<reference evidence="9 10" key="2">
    <citation type="journal article" date="2014" name="Int. J. Syst. Evol. Microbiol.">
        <title>Complete genome sequence of Corynebacterium casei LMG S-19264T (=DSM 44701T), isolated from a smear-ripened cheese.</title>
        <authorList>
            <consortium name="US DOE Joint Genome Institute (JGI-PGF)"/>
            <person name="Walter F."/>
            <person name="Albersmeier A."/>
            <person name="Kalinowski J."/>
            <person name="Ruckert C."/>
        </authorList>
    </citation>
    <scope>NUCLEOTIDE SEQUENCE [LARGE SCALE GENOMIC DNA]</scope>
    <source>
        <strain evidence="9 10">CGMCC 4.7206</strain>
    </source>
</reference>
<dbReference type="GO" id="GO:0008081">
    <property type="term" value="F:phosphoric diester hydrolase activity"/>
    <property type="evidence" value="ECO:0007669"/>
    <property type="project" value="InterPro"/>
</dbReference>